<proteinExistence type="predicted"/>
<feature type="compositionally biased region" description="Gly residues" evidence="1">
    <location>
        <begin position="325"/>
        <end position="337"/>
    </location>
</feature>
<evidence type="ECO:0000256" key="2">
    <source>
        <dbReference type="SAM" id="Phobius"/>
    </source>
</evidence>
<keyword evidence="2" id="KW-0812">Transmembrane</keyword>
<feature type="region of interest" description="Disordered" evidence="1">
    <location>
        <begin position="393"/>
        <end position="421"/>
    </location>
</feature>
<accession>A0A0G4HS27</accession>
<keyword evidence="2" id="KW-1133">Transmembrane helix</keyword>
<dbReference type="AlphaFoldDB" id="A0A0G4HS27"/>
<feature type="transmembrane region" description="Helical" evidence="2">
    <location>
        <begin position="185"/>
        <end position="205"/>
    </location>
</feature>
<evidence type="ECO:0000256" key="1">
    <source>
        <dbReference type="SAM" id="MobiDB-lite"/>
    </source>
</evidence>
<evidence type="ECO:0000313" key="3">
    <source>
        <dbReference type="EMBL" id="CEM47161.1"/>
    </source>
</evidence>
<protein>
    <recommendedName>
        <fullName evidence="4">Transmembrane protein</fullName>
    </recommendedName>
</protein>
<name>A0A0G4HS27_9ALVE</name>
<keyword evidence="2" id="KW-0472">Membrane</keyword>
<organism evidence="3">
    <name type="scientific">Chromera velia CCMP2878</name>
    <dbReference type="NCBI Taxonomy" id="1169474"/>
    <lineage>
        <taxon>Eukaryota</taxon>
        <taxon>Sar</taxon>
        <taxon>Alveolata</taxon>
        <taxon>Colpodellida</taxon>
        <taxon>Chromeraceae</taxon>
        <taxon>Chromera</taxon>
    </lineage>
</organism>
<feature type="region of interest" description="Disordered" evidence="1">
    <location>
        <begin position="321"/>
        <end position="347"/>
    </location>
</feature>
<evidence type="ECO:0008006" key="4">
    <source>
        <dbReference type="Google" id="ProtNLM"/>
    </source>
</evidence>
<dbReference type="EMBL" id="CDMZ01003660">
    <property type="protein sequence ID" value="CEM47161.1"/>
    <property type="molecule type" value="Genomic_DNA"/>
</dbReference>
<reference evidence="3" key="1">
    <citation type="submission" date="2014-11" db="EMBL/GenBank/DDBJ databases">
        <authorList>
            <person name="Otto D Thomas"/>
            <person name="Naeem Raeece"/>
        </authorList>
    </citation>
    <scope>NUCLEOTIDE SEQUENCE</scope>
</reference>
<feature type="transmembrane region" description="Helical" evidence="2">
    <location>
        <begin position="60"/>
        <end position="81"/>
    </location>
</feature>
<dbReference type="VEuPathDB" id="CryptoDB:Cvel_30899"/>
<feature type="transmembrane region" description="Helical" evidence="2">
    <location>
        <begin position="93"/>
        <end position="114"/>
    </location>
</feature>
<sequence length="454" mass="49402">MSNLKRVYRDAFMDNFSPFSNEVRPRLAIDFQRCPQWIWDRVGADIGAGGSFATEGGMTLIVVSCILSLVMDCVTACCWCVNDWFPWSDNRYAFVALLTVLPRYCGIALLSPIFGFRYKDQMQFGLSGVLDDSGEYTGRQITNFNGTEVTERQIWPDGDGEDGCPMGVAPVESVTGVIRDHGDGIATFVFLLPLAAAFVWVFVFACSDWEARYGSTKVRKGRMVWWALIVSPVLFLACIGLLFSAFSPAFGWINLALDFINFVRAQWISMYFNEHREAMNARRWNSTVRERRFRSAVRRALCLGPPSVARPPTEATLQPTIVPVHGGGGGGGNGGTRGASDRRRPSEVPFVQNDVVEIQDLEGGGAQEGHEGVDPFDLNPQPPVAPFEPLETIPEEGGAGGTLDARAEPGGRNLNGSTQAEGASMMVGPSAVSLPGASSLLSIRQSRGPLTVIS</sequence>
<feature type="transmembrane region" description="Helical" evidence="2">
    <location>
        <begin position="225"/>
        <end position="246"/>
    </location>
</feature>
<gene>
    <name evidence="3" type="ORF">Cvel_30899</name>
</gene>